<dbReference type="PANTHER" id="PTHR42788">
    <property type="entry name" value="TAURINE IMPORT ATP-BINDING PROTEIN-RELATED"/>
    <property type="match status" value="1"/>
</dbReference>
<dbReference type="InterPro" id="IPR027417">
    <property type="entry name" value="P-loop_NTPase"/>
</dbReference>
<keyword evidence="9" id="KW-1185">Reference proteome</keyword>
<dbReference type="SUPFAM" id="SSF52540">
    <property type="entry name" value="P-loop containing nucleoside triphosphate hydrolases"/>
    <property type="match status" value="1"/>
</dbReference>
<organism evidence="8 9">
    <name type="scientific">Paraburkholderia lycopersici</name>
    <dbReference type="NCBI Taxonomy" id="416944"/>
    <lineage>
        <taxon>Bacteria</taxon>
        <taxon>Pseudomonadati</taxon>
        <taxon>Pseudomonadota</taxon>
        <taxon>Betaproteobacteria</taxon>
        <taxon>Burkholderiales</taxon>
        <taxon>Burkholderiaceae</taxon>
        <taxon>Paraburkholderia</taxon>
    </lineage>
</organism>
<name>A0A1G6QS07_9BURK</name>
<sequence length="262" mass="29176">MSTVLTEPQIRIQNVDIRFEPEGREPVTAAQGVTLDVPLGSIVTIVGPSGCGKSTMLNAVSGLLEPSSGTVSVGGQKVSGIRHDVGYMFARDGMMPWRTALQNVSFGLEVRGVPNHREVAREWLRRVGLAQFENHYRHELSHGMRQRVAVARTFATDPDILLMDEPFGALDSQTRLKLQELFLSVWESSRKTVLFVTHDLHEAIFLSDIVIVFTNRPGRVKSIIPVDLPRPRLPPAELAAAPEYQDIHARIWGSLKDEVNHF</sequence>
<dbReference type="GO" id="GO:0005524">
    <property type="term" value="F:ATP binding"/>
    <property type="evidence" value="ECO:0007669"/>
    <property type="project" value="UniProtKB-KW"/>
</dbReference>
<dbReference type="SMART" id="SM00382">
    <property type="entry name" value="AAA"/>
    <property type="match status" value="1"/>
</dbReference>
<dbReference type="CDD" id="cd03293">
    <property type="entry name" value="ABC_NrtD_SsuB_transporters"/>
    <property type="match status" value="1"/>
</dbReference>
<evidence type="ECO:0000256" key="5">
    <source>
        <dbReference type="ARBA" id="ARBA00022741"/>
    </source>
</evidence>
<dbReference type="STRING" id="416944.SAMN05421548_11285"/>
<dbReference type="OrthoDB" id="8683598at2"/>
<evidence type="ECO:0000259" key="7">
    <source>
        <dbReference type="PROSITE" id="PS50893"/>
    </source>
</evidence>
<dbReference type="InterPro" id="IPR050166">
    <property type="entry name" value="ABC_transporter_ATP-bind"/>
</dbReference>
<dbReference type="RefSeq" id="WP_091997916.1">
    <property type="nucleotide sequence ID" value="NZ_FMYQ01000012.1"/>
</dbReference>
<evidence type="ECO:0000256" key="6">
    <source>
        <dbReference type="ARBA" id="ARBA00022840"/>
    </source>
</evidence>
<dbReference type="PROSITE" id="PS00211">
    <property type="entry name" value="ABC_TRANSPORTER_1"/>
    <property type="match status" value="1"/>
</dbReference>
<comment type="similarity">
    <text evidence="1">Belongs to the ABC transporter superfamily.</text>
</comment>
<dbReference type="Gene3D" id="3.40.50.300">
    <property type="entry name" value="P-loop containing nucleotide triphosphate hydrolases"/>
    <property type="match status" value="1"/>
</dbReference>
<evidence type="ECO:0000256" key="4">
    <source>
        <dbReference type="ARBA" id="ARBA00022519"/>
    </source>
</evidence>
<evidence type="ECO:0000256" key="3">
    <source>
        <dbReference type="ARBA" id="ARBA00022475"/>
    </source>
</evidence>
<keyword evidence="4" id="KW-0472">Membrane</keyword>
<reference evidence="9" key="1">
    <citation type="submission" date="2016-09" db="EMBL/GenBank/DDBJ databases">
        <authorList>
            <person name="Varghese N."/>
            <person name="Submissions S."/>
        </authorList>
    </citation>
    <scope>NUCLEOTIDE SEQUENCE [LARGE SCALE GENOMIC DNA]</scope>
    <source>
        <strain evidence="9">TNe-862</strain>
    </source>
</reference>
<evidence type="ECO:0000313" key="8">
    <source>
        <dbReference type="EMBL" id="SDC95071.1"/>
    </source>
</evidence>
<dbReference type="AlphaFoldDB" id="A0A1G6QS07"/>
<keyword evidence="3" id="KW-1003">Cell membrane</keyword>
<accession>A0A1G6QS07</accession>
<evidence type="ECO:0000313" key="9">
    <source>
        <dbReference type="Proteomes" id="UP000198908"/>
    </source>
</evidence>
<dbReference type="PROSITE" id="PS50893">
    <property type="entry name" value="ABC_TRANSPORTER_2"/>
    <property type="match status" value="1"/>
</dbReference>
<keyword evidence="6 8" id="KW-0067">ATP-binding</keyword>
<dbReference type="InterPro" id="IPR003439">
    <property type="entry name" value="ABC_transporter-like_ATP-bd"/>
</dbReference>
<keyword evidence="5" id="KW-0547">Nucleotide-binding</keyword>
<evidence type="ECO:0000256" key="1">
    <source>
        <dbReference type="ARBA" id="ARBA00005417"/>
    </source>
</evidence>
<dbReference type="Pfam" id="PF00005">
    <property type="entry name" value="ABC_tran"/>
    <property type="match status" value="1"/>
</dbReference>
<evidence type="ECO:0000256" key="2">
    <source>
        <dbReference type="ARBA" id="ARBA00022448"/>
    </source>
</evidence>
<dbReference type="InterPro" id="IPR017871">
    <property type="entry name" value="ABC_transporter-like_CS"/>
</dbReference>
<feature type="domain" description="ABC transporter" evidence="7">
    <location>
        <begin position="10"/>
        <end position="240"/>
    </location>
</feature>
<dbReference type="GO" id="GO:0016887">
    <property type="term" value="F:ATP hydrolysis activity"/>
    <property type="evidence" value="ECO:0007669"/>
    <property type="project" value="InterPro"/>
</dbReference>
<dbReference type="PANTHER" id="PTHR42788:SF13">
    <property type="entry name" value="ALIPHATIC SULFONATES IMPORT ATP-BINDING PROTEIN SSUB"/>
    <property type="match status" value="1"/>
</dbReference>
<protein>
    <submittedName>
        <fullName evidence="8">NitT/TauT family transport system ATP-binding protein</fullName>
    </submittedName>
</protein>
<gene>
    <name evidence="8" type="ORF">SAMN05421548_11285</name>
</gene>
<dbReference type="EMBL" id="FMYQ01000012">
    <property type="protein sequence ID" value="SDC95071.1"/>
    <property type="molecule type" value="Genomic_DNA"/>
</dbReference>
<keyword evidence="2" id="KW-0813">Transport</keyword>
<keyword evidence="4" id="KW-0997">Cell inner membrane</keyword>
<proteinExistence type="inferred from homology"/>
<dbReference type="InterPro" id="IPR003593">
    <property type="entry name" value="AAA+_ATPase"/>
</dbReference>
<dbReference type="Proteomes" id="UP000198908">
    <property type="component" value="Unassembled WGS sequence"/>
</dbReference>